<sequence length="366" mass="39516">MTHRSTGMNRRQFLRAGSVTPLAVAGLGGTPAMAAAGPPHPVLADGAIDLAAPATALFTHRYLTCVRTVMQSFAVDPGAGHVYVLQIVQANTPLPGDEPGDEAYARRTERGDLALTKLDMSGHRLGHMYLKHFGHGVSMGLEHDGDQVFLWTEIDTLPNAAGDGRGSRLTRFPFTDGAVLDAERDADLYRRELIAGATQTTCTIDPVNQRLAMRYYRDGEFRYALFDLAHVKQERPAYEPVFDVGTPAEVDGVFQGYASLGDHLYMMVGTKYGAGNPPPPEGVGDAALTRLRWSTGEVDAHTDEQSGLDLHRREPEGLAVALTTPGRSGSTARATARLYSGFATSAHESPDADRLCTLFYRSSTGR</sequence>
<dbReference type="Pfam" id="PF21311">
    <property type="entry name" value="Phage_RBD_prop"/>
    <property type="match status" value="1"/>
</dbReference>
<feature type="domain" description="P68 RBP/TagC-like beta-propeller" evidence="2">
    <location>
        <begin position="69"/>
        <end position="270"/>
    </location>
</feature>
<dbReference type="PROSITE" id="PS51318">
    <property type="entry name" value="TAT"/>
    <property type="match status" value="1"/>
</dbReference>
<proteinExistence type="predicted"/>
<reference evidence="4" key="1">
    <citation type="submission" date="2016-10" db="EMBL/GenBank/DDBJ databases">
        <authorList>
            <person name="Varghese N."/>
            <person name="Submissions S."/>
        </authorList>
    </citation>
    <scope>NUCLEOTIDE SEQUENCE [LARGE SCALE GENOMIC DNA]</scope>
    <source>
        <strain evidence="4">DSM 21368</strain>
    </source>
</reference>
<dbReference type="STRING" id="648782.SAMN04488554_3082"/>
<evidence type="ECO:0000256" key="1">
    <source>
        <dbReference type="SAM" id="SignalP"/>
    </source>
</evidence>
<dbReference type="RefSeq" id="WP_139177793.1">
    <property type="nucleotide sequence ID" value="NZ_FNTX01000002.1"/>
</dbReference>
<protein>
    <recommendedName>
        <fullName evidence="2">P68 RBP/TagC-like beta-propeller domain-containing protein</fullName>
    </recommendedName>
</protein>
<dbReference type="AlphaFoldDB" id="A0A1H5M0D8"/>
<keyword evidence="4" id="KW-1185">Reference proteome</keyword>
<name>A0A1H5M0D8_9MICO</name>
<evidence type="ECO:0000313" key="3">
    <source>
        <dbReference type="EMBL" id="SEE82779.1"/>
    </source>
</evidence>
<organism evidence="3 4">
    <name type="scientific">Ruania alba</name>
    <dbReference type="NCBI Taxonomy" id="648782"/>
    <lineage>
        <taxon>Bacteria</taxon>
        <taxon>Bacillati</taxon>
        <taxon>Actinomycetota</taxon>
        <taxon>Actinomycetes</taxon>
        <taxon>Micrococcales</taxon>
        <taxon>Ruaniaceae</taxon>
        <taxon>Ruania</taxon>
    </lineage>
</organism>
<dbReference type="InterPro" id="IPR006311">
    <property type="entry name" value="TAT_signal"/>
</dbReference>
<gene>
    <name evidence="3" type="ORF">SAMN04488554_3082</name>
</gene>
<feature type="chain" id="PRO_5011656751" description="P68 RBP/TagC-like beta-propeller domain-containing protein" evidence="1">
    <location>
        <begin position="35"/>
        <end position="366"/>
    </location>
</feature>
<dbReference type="OrthoDB" id="3968810at2"/>
<keyword evidence="1" id="KW-0732">Signal</keyword>
<feature type="signal peptide" evidence="1">
    <location>
        <begin position="1"/>
        <end position="34"/>
    </location>
</feature>
<accession>A0A1H5M0D8</accession>
<evidence type="ECO:0000313" key="4">
    <source>
        <dbReference type="Proteomes" id="UP000199220"/>
    </source>
</evidence>
<evidence type="ECO:0000259" key="2">
    <source>
        <dbReference type="Pfam" id="PF21311"/>
    </source>
</evidence>
<dbReference type="Proteomes" id="UP000199220">
    <property type="component" value="Unassembled WGS sequence"/>
</dbReference>
<dbReference type="InterPro" id="IPR048799">
    <property type="entry name" value="P68_RBP_TagC-like_beta-prop"/>
</dbReference>
<dbReference type="EMBL" id="FNTX01000002">
    <property type="protein sequence ID" value="SEE82779.1"/>
    <property type="molecule type" value="Genomic_DNA"/>
</dbReference>